<gene>
    <name evidence="1" type="ORF">B0T16DRAFT_403614</name>
</gene>
<keyword evidence="2" id="KW-1185">Reference proteome</keyword>
<dbReference type="SUPFAM" id="SSF49870">
    <property type="entry name" value="Osmotin, thaumatin-like protein"/>
    <property type="match status" value="1"/>
</dbReference>
<dbReference type="AlphaFoldDB" id="A0AA39YHW9"/>
<evidence type="ECO:0000313" key="2">
    <source>
        <dbReference type="Proteomes" id="UP001174936"/>
    </source>
</evidence>
<dbReference type="InterPro" id="IPR037176">
    <property type="entry name" value="Osmotin/thaumatin-like_sf"/>
</dbReference>
<dbReference type="Proteomes" id="UP001174936">
    <property type="component" value="Unassembled WGS sequence"/>
</dbReference>
<evidence type="ECO:0000313" key="1">
    <source>
        <dbReference type="EMBL" id="KAK0651315.1"/>
    </source>
</evidence>
<comment type="caution">
    <text evidence="1">The sequence shown here is derived from an EMBL/GenBank/DDBJ whole genome shotgun (WGS) entry which is preliminary data.</text>
</comment>
<accession>A0AA39YHW9</accession>
<proteinExistence type="predicted"/>
<name>A0AA39YHW9_9PEZI</name>
<protein>
    <submittedName>
        <fullName evidence="1">Uncharacterized protein</fullName>
    </submittedName>
</protein>
<sequence>MDTAAVDRPPTYMTIEVTNKAGHAIATRHAGVDGAAPVGRWPANGVLKNDEVGQIVVPTGYHNSILIWRDGKKITGAESQIESSFKDQNITGIDFALAANDVSYVAGYTYPIMCYCAATTVRASGCDANLWDKGTSNCPEGHLLEGPACHNPY</sequence>
<organism evidence="1 2">
    <name type="scientific">Cercophora newfieldiana</name>
    <dbReference type="NCBI Taxonomy" id="92897"/>
    <lineage>
        <taxon>Eukaryota</taxon>
        <taxon>Fungi</taxon>
        <taxon>Dikarya</taxon>
        <taxon>Ascomycota</taxon>
        <taxon>Pezizomycotina</taxon>
        <taxon>Sordariomycetes</taxon>
        <taxon>Sordariomycetidae</taxon>
        <taxon>Sordariales</taxon>
        <taxon>Lasiosphaeriaceae</taxon>
        <taxon>Cercophora</taxon>
    </lineage>
</organism>
<dbReference type="EMBL" id="JAULSV010000002">
    <property type="protein sequence ID" value="KAK0651315.1"/>
    <property type="molecule type" value="Genomic_DNA"/>
</dbReference>
<reference evidence="1" key="1">
    <citation type="submission" date="2023-06" db="EMBL/GenBank/DDBJ databases">
        <title>Genome-scale phylogeny and comparative genomics of the fungal order Sordariales.</title>
        <authorList>
            <consortium name="Lawrence Berkeley National Laboratory"/>
            <person name="Hensen N."/>
            <person name="Bonometti L."/>
            <person name="Westerberg I."/>
            <person name="Brannstrom I.O."/>
            <person name="Guillou S."/>
            <person name="Cros-Aarteil S."/>
            <person name="Calhoun S."/>
            <person name="Haridas S."/>
            <person name="Kuo A."/>
            <person name="Mondo S."/>
            <person name="Pangilinan J."/>
            <person name="Riley R."/>
            <person name="Labutti K."/>
            <person name="Andreopoulos B."/>
            <person name="Lipzen A."/>
            <person name="Chen C."/>
            <person name="Yanf M."/>
            <person name="Daum C."/>
            <person name="Ng V."/>
            <person name="Clum A."/>
            <person name="Steindorff A."/>
            <person name="Ohm R."/>
            <person name="Martin F."/>
            <person name="Silar P."/>
            <person name="Natvig D."/>
            <person name="Lalanne C."/>
            <person name="Gautier V."/>
            <person name="Ament-Velasquez S.L."/>
            <person name="Kruys A."/>
            <person name="Hutchinson M.I."/>
            <person name="Powell A.J."/>
            <person name="Barry K."/>
            <person name="Miller A.N."/>
            <person name="Grigoriev I.V."/>
            <person name="Debuchy R."/>
            <person name="Gladieux P."/>
            <person name="Thoren M.H."/>
            <person name="Johannesson H."/>
        </authorList>
    </citation>
    <scope>NUCLEOTIDE SEQUENCE</scope>
    <source>
        <strain evidence="1">SMH2532-1</strain>
    </source>
</reference>